<dbReference type="AlphaFoldDB" id="A0AAV2EE21"/>
<gene>
    <name evidence="1" type="ORF">LTRI10_LOCUS25181</name>
</gene>
<name>A0AAV2EE21_9ROSI</name>
<protein>
    <recommendedName>
        <fullName evidence="3">Reverse transcriptase</fullName>
    </recommendedName>
</protein>
<organism evidence="1 2">
    <name type="scientific">Linum trigynum</name>
    <dbReference type="NCBI Taxonomy" id="586398"/>
    <lineage>
        <taxon>Eukaryota</taxon>
        <taxon>Viridiplantae</taxon>
        <taxon>Streptophyta</taxon>
        <taxon>Embryophyta</taxon>
        <taxon>Tracheophyta</taxon>
        <taxon>Spermatophyta</taxon>
        <taxon>Magnoliopsida</taxon>
        <taxon>eudicotyledons</taxon>
        <taxon>Gunneridae</taxon>
        <taxon>Pentapetalae</taxon>
        <taxon>rosids</taxon>
        <taxon>fabids</taxon>
        <taxon>Malpighiales</taxon>
        <taxon>Linaceae</taxon>
        <taxon>Linum</taxon>
    </lineage>
</organism>
<proteinExistence type="predicted"/>
<accession>A0AAV2EE21</accession>
<evidence type="ECO:0000313" key="2">
    <source>
        <dbReference type="Proteomes" id="UP001497516"/>
    </source>
</evidence>
<dbReference type="EMBL" id="OZ034817">
    <property type="protein sequence ID" value="CAL1383942.1"/>
    <property type="molecule type" value="Genomic_DNA"/>
</dbReference>
<keyword evidence="2" id="KW-1185">Reference proteome</keyword>
<evidence type="ECO:0008006" key="3">
    <source>
        <dbReference type="Google" id="ProtNLM"/>
    </source>
</evidence>
<evidence type="ECO:0000313" key="1">
    <source>
        <dbReference type="EMBL" id="CAL1383942.1"/>
    </source>
</evidence>
<reference evidence="1 2" key="1">
    <citation type="submission" date="2024-04" db="EMBL/GenBank/DDBJ databases">
        <authorList>
            <person name="Fracassetti M."/>
        </authorList>
    </citation>
    <scope>NUCLEOTIDE SEQUENCE [LARGE SCALE GENOMIC DNA]</scope>
</reference>
<dbReference type="Proteomes" id="UP001497516">
    <property type="component" value="Chromosome 4"/>
</dbReference>
<sequence>MISHLFFADDNLFFFQNKKSEGEALKRILRSYEEASGQQVSLAKSELSFSGNVEEEEKQEMVGILGMKTVMQHDKYLGLPTLIGRAKKAVSHN</sequence>